<dbReference type="RefSeq" id="WP_223790191.1">
    <property type="nucleotide sequence ID" value="NZ_JAIOUQ010000001.1"/>
</dbReference>
<name>A0A8T5UY62_9EURY</name>
<comment type="caution">
    <text evidence="1">The sequence shown here is derived from an EMBL/GenBank/DDBJ whole genome shotgun (WGS) entry which is preliminary data.</text>
</comment>
<sequence length="89" mass="10471">MPIMSSVYLEIDEFEITDVTHHYYEGGKADFKFNRNTRNTRIYIHLKSKEDQRMKLIYKDENGTLRVDSHLALTSVTCKDGVITVNMKR</sequence>
<organism evidence="1 2">
    <name type="scientific">Methanobacterium spitsbergense</name>
    <dbReference type="NCBI Taxonomy" id="2874285"/>
    <lineage>
        <taxon>Archaea</taxon>
        <taxon>Methanobacteriati</taxon>
        <taxon>Methanobacteriota</taxon>
        <taxon>Methanomada group</taxon>
        <taxon>Methanobacteria</taxon>
        <taxon>Methanobacteriales</taxon>
        <taxon>Methanobacteriaceae</taxon>
        <taxon>Methanobacterium</taxon>
    </lineage>
</organism>
<accession>A0A8T5UY62</accession>
<evidence type="ECO:0000313" key="1">
    <source>
        <dbReference type="EMBL" id="MBZ2164511.1"/>
    </source>
</evidence>
<evidence type="ECO:0000313" key="2">
    <source>
        <dbReference type="Proteomes" id="UP000825933"/>
    </source>
</evidence>
<protein>
    <submittedName>
        <fullName evidence="1">Uncharacterized protein</fullName>
    </submittedName>
</protein>
<dbReference type="Proteomes" id="UP000825933">
    <property type="component" value="Unassembled WGS sequence"/>
</dbReference>
<proteinExistence type="predicted"/>
<dbReference type="EMBL" id="JAIOUQ010000001">
    <property type="protein sequence ID" value="MBZ2164511.1"/>
    <property type="molecule type" value="Genomic_DNA"/>
</dbReference>
<reference evidence="2" key="1">
    <citation type="journal article" date="2022" name="Microbiol. Resour. Announc.">
        <title>Draft Genome Sequence of a Methanogenic Archaeon from West Spitsbergen Permafrost.</title>
        <authorList>
            <person name="Trubitsyn V."/>
            <person name="Rivkina E."/>
            <person name="Shcherbakova V."/>
        </authorList>
    </citation>
    <scope>NUCLEOTIDE SEQUENCE [LARGE SCALE GENOMIC DNA]</scope>
    <source>
        <strain evidence="2">VT</strain>
    </source>
</reference>
<keyword evidence="2" id="KW-1185">Reference proteome</keyword>
<gene>
    <name evidence="1" type="ORF">K8N75_00375</name>
</gene>
<dbReference type="AlphaFoldDB" id="A0A8T5UY62"/>